<dbReference type="Pfam" id="PF00583">
    <property type="entry name" value="Acetyltransf_1"/>
    <property type="match status" value="1"/>
</dbReference>
<dbReference type="Gene3D" id="3.40.630.30">
    <property type="match status" value="1"/>
</dbReference>
<keyword evidence="3" id="KW-0808">Transferase</keyword>
<sequence length="260" mass="27939">MPEAELVWDYEVHASPEVAERYGMASARIGGGVALAVRDDVTEYWSKALGLGFEEPVTAKLVTSILDFYRENGNKFAMLQLAPSVLPVDWEEICAAEGLVAESSWVKLSRSTGQVVMPETSLRVAEVDVHDAEEWAAVLVQGFGMPQEQVAPAVQGAAGLPGWSMFGAFDGDRMVAAAGLMVRGDVAEIAGASTLPEFQRRGAQSALLAARIRKAAAAGATLLSVETAVPAEGTRSISLNNLLRAGFKIRYERQNWTWRA</sequence>
<dbReference type="EMBL" id="JABJRC010000001">
    <property type="protein sequence ID" value="NOL39637.1"/>
    <property type="molecule type" value="Genomic_DNA"/>
</dbReference>
<dbReference type="EMBL" id="JACHKF010000001">
    <property type="protein sequence ID" value="MBB6567767.1"/>
    <property type="molecule type" value="Genomic_DNA"/>
</dbReference>
<protein>
    <submittedName>
        <fullName evidence="3">GNAT family N-acetyltransferase</fullName>
    </submittedName>
    <submittedName>
        <fullName evidence="2">GNAT superfamily N-acetyltransferase</fullName>
    </submittedName>
</protein>
<keyword evidence="4" id="KW-1185">Reference proteome</keyword>
<dbReference type="Proteomes" id="UP000553957">
    <property type="component" value="Unassembled WGS sequence"/>
</dbReference>
<dbReference type="Proteomes" id="UP000534306">
    <property type="component" value="Unassembled WGS sequence"/>
</dbReference>
<reference evidence="2 5" key="2">
    <citation type="submission" date="2020-08" db="EMBL/GenBank/DDBJ databases">
        <title>Sequencing the genomes of 1000 actinobacteria strains.</title>
        <authorList>
            <person name="Klenk H.-P."/>
        </authorList>
    </citation>
    <scope>NUCLEOTIDE SEQUENCE [LARGE SCALE GENOMIC DNA]</scope>
    <source>
        <strain evidence="2 5">DSM 15626</strain>
    </source>
</reference>
<dbReference type="GO" id="GO:0016747">
    <property type="term" value="F:acyltransferase activity, transferring groups other than amino-acyl groups"/>
    <property type="evidence" value="ECO:0007669"/>
    <property type="project" value="InterPro"/>
</dbReference>
<evidence type="ECO:0000259" key="1">
    <source>
        <dbReference type="PROSITE" id="PS51186"/>
    </source>
</evidence>
<proteinExistence type="predicted"/>
<dbReference type="PROSITE" id="PS51186">
    <property type="entry name" value="GNAT"/>
    <property type="match status" value="1"/>
</dbReference>
<evidence type="ECO:0000313" key="2">
    <source>
        <dbReference type="EMBL" id="MBB6567767.1"/>
    </source>
</evidence>
<gene>
    <name evidence="2" type="ORF">HNR71_003404</name>
    <name evidence="3" type="ORF">HPO96_05200</name>
</gene>
<organism evidence="3 4">
    <name type="scientific">Kribbella sandramycini</name>
    <dbReference type="NCBI Taxonomy" id="60450"/>
    <lineage>
        <taxon>Bacteria</taxon>
        <taxon>Bacillati</taxon>
        <taxon>Actinomycetota</taxon>
        <taxon>Actinomycetes</taxon>
        <taxon>Propionibacteriales</taxon>
        <taxon>Kribbellaceae</taxon>
        <taxon>Kribbella</taxon>
    </lineage>
</organism>
<feature type="domain" description="N-acetyltransferase" evidence="1">
    <location>
        <begin position="122"/>
        <end position="260"/>
    </location>
</feature>
<comment type="caution">
    <text evidence="3">The sequence shown here is derived from an EMBL/GenBank/DDBJ whole genome shotgun (WGS) entry which is preliminary data.</text>
</comment>
<dbReference type="RefSeq" id="WP_171671426.1">
    <property type="nucleotide sequence ID" value="NZ_BAAAGT010000003.1"/>
</dbReference>
<dbReference type="InterPro" id="IPR016181">
    <property type="entry name" value="Acyl_CoA_acyltransferase"/>
</dbReference>
<dbReference type="AlphaFoldDB" id="A0A7Y4KVW2"/>
<name>A0A7Y4KVW2_9ACTN</name>
<evidence type="ECO:0000313" key="4">
    <source>
        <dbReference type="Proteomes" id="UP000534306"/>
    </source>
</evidence>
<evidence type="ECO:0000313" key="5">
    <source>
        <dbReference type="Proteomes" id="UP000553957"/>
    </source>
</evidence>
<reference evidence="3 4" key="1">
    <citation type="submission" date="2020-05" db="EMBL/GenBank/DDBJ databases">
        <title>Genome sequence of Kribbella sandramycini ATCC 39419.</title>
        <authorList>
            <person name="Maclea K.S."/>
            <person name="Fair J.L."/>
        </authorList>
    </citation>
    <scope>NUCLEOTIDE SEQUENCE [LARGE SCALE GENOMIC DNA]</scope>
    <source>
        <strain evidence="3 4">ATCC 39419</strain>
    </source>
</reference>
<dbReference type="SUPFAM" id="SSF55729">
    <property type="entry name" value="Acyl-CoA N-acyltransferases (Nat)"/>
    <property type="match status" value="1"/>
</dbReference>
<evidence type="ECO:0000313" key="3">
    <source>
        <dbReference type="EMBL" id="NOL39637.1"/>
    </source>
</evidence>
<dbReference type="InterPro" id="IPR000182">
    <property type="entry name" value="GNAT_dom"/>
</dbReference>
<accession>A0A7Y4KVW2</accession>